<dbReference type="InterPro" id="IPR013149">
    <property type="entry name" value="ADH-like_C"/>
</dbReference>
<dbReference type="Pfam" id="PF16884">
    <property type="entry name" value="ADH_N_2"/>
    <property type="match status" value="1"/>
</dbReference>
<dbReference type="SUPFAM" id="SSF51735">
    <property type="entry name" value="NAD(P)-binding Rossmann-fold domains"/>
    <property type="match status" value="1"/>
</dbReference>
<dbReference type="SMART" id="SM00829">
    <property type="entry name" value="PKS_ER"/>
    <property type="match status" value="1"/>
</dbReference>
<dbReference type="PANTHER" id="PTHR43205:SF7">
    <property type="entry name" value="PROSTAGLANDIN REDUCTASE 1"/>
    <property type="match status" value="1"/>
</dbReference>
<dbReference type="InterPro" id="IPR041694">
    <property type="entry name" value="ADH_N_2"/>
</dbReference>
<dbReference type="InterPro" id="IPR020843">
    <property type="entry name" value="ER"/>
</dbReference>
<evidence type="ECO:0000313" key="3">
    <source>
        <dbReference type="EMBL" id="KAJ1979735.1"/>
    </source>
</evidence>
<organism evidence="3 4">
    <name type="scientific">Dimargaris verticillata</name>
    <dbReference type="NCBI Taxonomy" id="2761393"/>
    <lineage>
        <taxon>Eukaryota</taxon>
        <taxon>Fungi</taxon>
        <taxon>Fungi incertae sedis</taxon>
        <taxon>Zoopagomycota</taxon>
        <taxon>Kickxellomycotina</taxon>
        <taxon>Dimargaritomycetes</taxon>
        <taxon>Dimargaritales</taxon>
        <taxon>Dimargaritaceae</taxon>
        <taxon>Dimargaris</taxon>
    </lineage>
</organism>
<dbReference type="CDD" id="cd05288">
    <property type="entry name" value="PGDH"/>
    <property type="match status" value="1"/>
</dbReference>
<evidence type="ECO:0000259" key="2">
    <source>
        <dbReference type="SMART" id="SM00829"/>
    </source>
</evidence>
<accession>A0A9W8B604</accession>
<dbReference type="InterPro" id="IPR036291">
    <property type="entry name" value="NAD(P)-bd_dom_sf"/>
</dbReference>
<gene>
    <name evidence="3" type="ORF">H4R34_002715</name>
</gene>
<evidence type="ECO:0000313" key="4">
    <source>
        <dbReference type="Proteomes" id="UP001151582"/>
    </source>
</evidence>
<dbReference type="Pfam" id="PF00107">
    <property type="entry name" value="ADH_zinc_N"/>
    <property type="match status" value="1"/>
</dbReference>
<dbReference type="GO" id="GO:0016628">
    <property type="term" value="F:oxidoreductase activity, acting on the CH-CH group of donors, NAD or NADP as acceptor"/>
    <property type="evidence" value="ECO:0007669"/>
    <property type="project" value="InterPro"/>
</dbReference>
<keyword evidence="1" id="KW-0560">Oxidoreductase</keyword>
<keyword evidence="4" id="KW-1185">Reference proteome</keyword>
<feature type="domain" description="Enoyl reductase (ER)" evidence="2">
    <location>
        <begin position="19"/>
        <end position="351"/>
    </location>
</feature>
<evidence type="ECO:0000256" key="1">
    <source>
        <dbReference type="ARBA" id="ARBA00023002"/>
    </source>
</evidence>
<dbReference type="SUPFAM" id="SSF50129">
    <property type="entry name" value="GroES-like"/>
    <property type="match status" value="2"/>
</dbReference>
<dbReference type="OrthoDB" id="809632at2759"/>
<dbReference type="Gene3D" id="3.90.180.10">
    <property type="entry name" value="Medium-chain alcohol dehydrogenases, catalytic domain"/>
    <property type="match status" value="1"/>
</dbReference>
<dbReference type="Gene3D" id="3.40.50.720">
    <property type="entry name" value="NAD(P)-binding Rossmann-like Domain"/>
    <property type="match status" value="1"/>
</dbReference>
<sequence length="354" mass="37916">MSSVASNTVVVLSHHVPYGRITASDFEVKSTGTPSEANLKDHEIIVTPHYVSVDPYMRGRIVGASDSYVPPFGEGKAIDGYGVAKVVASKSAKFAANDVVVGAGIPFVKYSVLNVGPGSHLEHLLQKAQGPLADVPVEWHVGNIGMPSFTAWYGLKEIGKPKKGETIVVSAASGAVGQVVVQLSKLLGLRVVAAAGSDEKVQYLKDTLKADVAFNYKKASSYADALSQACPKGIDIYFDNVGGEFLDAVLEKANTFARIIACGAISQYQVEKGQAYGIQNYSRVIARQLTIQGFIISDYYLSHYAQFVKEISNYVKKGQFTYKLDVTQGLENAPQALVGVLEGKNFGKAVVKVD</sequence>
<dbReference type="PANTHER" id="PTHR43205">
    <property type="entry name" value="PROSTAGLANDIN REDUCTASE"/>
    <property type="match status" value="1"/>
</dbReference>
<dbReference type="EMBL" id="JANBQB010000204">
    <property type="protein sequence ID" value="KAJ1979735.1"/>
    <property type="molecule type" value="Genomic_DNA"/>
</dbReference>
<proteinExistence type="predicted"/>
<protein>
    <recommendedName>
        <fullName evidence="2">Enoyl reductase (ER) domain-containing protein</fullName>
    </recommendedName>
</protein>
<dbReference type="AlphaFoldDB" id="A0A9W8B604"/>
<dbReference type="InterPro" id="IPR011032">
    <property type="entry name" value="GroES-like_sf"/>
</dbReference>
<dbReference type="FunFam" id="3.40.50.720:FF:000121">
    <property type="entry name" value="Prostaglandin reductase 2"/>
    <property type="match status" value="1"/>
</dbReference>
<dbReference type="Proteomes" id="UP001151582">
    <property type="component" value="Unassembled WGS sequence"/>
</dbReference>
<name>A0A9W8B604_9FUNG</name>
<reference evidence="3" key="1">
    <citation type="submission" date="2022-07" db="EMBL/GenBank/DDBJ databases">
        <title>Phylogenomic reconstructions and comparative analyses of Kickxellomycotina fungi.</title>
        <authorList>
            <person name="Reynolds N.K."/>
            <person name="Stajich J.E."/>
            <person name="Barry K."/>
            <person name="Grigoriev I.V."/>
            <person name="Crous P."/>
            <person name="Smith M.E."/>
        </authorList>
    </citation>
    <scope>NUCLEOTIDE SEQUENCE</scope>
    <source>
        <strain evidence="3">RSA 567</strain>
    </source>
</reference>
<dbReference type="InterPro" id="IPR045010">
    <property type="entry name" value="MDR_fam"/>
</dbReference>
<comment type="caution">
    <text evidence="3">The sequence shown here is derived from an EMBL/GenBank/DDBJ whole genome shotgun (WGS) entry which is preliminary data.</text>
</comment>